<evidence type="ECO:0000313" key="3">
    <source>
        <dbReference type="Proteomes" id="UP000030640"/>
    </source>
</evidence>
<feature type="compositionally biased region" description="Basic and acidic residues" evidence="1">
    <location>
        <begin position="376"/>
        <end position="386"/>
    </location>
</feature>
<dbReference type="OrthoDB" id="370590at2759"/>
<protein>
    <submittedName>
        <fullName evidence="2">Uncharacterized protein</fullName>
    </submittedName>
</protein>
<organism evidence="2 3">
    <name type="scientific">Plasmodium inui San Antonio 1</name>
    <dbReference type="NCBI Taxonomy" id="1237626"/>
    <lineage>
        <taxon>Eukaryota</taxon>
        <taxon>Sar</taxon>
        <taxon>Alveolata</taxon>
        <taxon>Apicomplexa</taxon>
        <taxon>Aconoidasida</taxon>
        <taxon>Haemosporida</taxon>
        <taxon>Plasmodiidae</taxon>
        <taxon>Plasmodium</taxon>
        <taxon>Plasmodium (Plasmodium)</taxon>
    </lineage>
</organism>
<feature type="compositionally biased region" description="Low complexity" evidence="1">
    <location>
        <begin position="64"/>
        <end position="76"/>
    </location>
</feature>
<feature type="region of interest" description="Disordered" evidence="1">
    <location>
        <begin position="376"/>
        <end position="423"/>
    </location>
</feature>
<gene>
    <name evidence="2" type="ORF">C922_03158</name>
</gene>
<feature type="compositionally biased region" description="Basic and acidic residues" evidence="1">
    <location>
        <begin position="530"/>
        <end position="541"/>
    </location>
</feature>
<dbReference type="VEuPathDB" id="PlasmoDB:C922_03158"/>
<feature type="region of interest" description="Disordered" evidence="1">
    <location>
        <begin position="514"/>
        <end position="541"/>
    </location>
</feature>
<feature type="compositionally biased region" description="Basic and acidic residues" evidence="1">
    <location>
        <begin position="133"/>
        <end position="162"/>
    </location>
</feature>
<accession>W7ABU3</accession>
<name>W7ABU3_9APIC</name>
<evidence type="ECO:0000256" key="1">
    <source>
        <dbReference type="SAM" id="MobiDB-lite"/>
    </source>
</evidence>
<feature type="region of interest" description="Disordered" evidence="1">
    <location>
        <begin position="60"/>
        <end position="86"/>
    </location>
</feature>
<keyword evidence="3" id="KW-1185">Reference proteome</keyword>
<reference evidence="2 3" key="1">
    <citation type="submission" date="2013-02" db="EMBL/GenBank/DDBJ databases">
        <title>The Genome Sequence of Plasmodium inui San Antonio 1.</title>
        <authorList>
            <consortium name="The Broad Institute Genome Sequencing Platform"/>
            <consortium name="The Broad Institute Genome Sequencing Center for Infectious Disease"/>
            <person name="Neafsey D."/>
            <person name="Cheeseman I."/>
            <person name="Volkman S."/>
            <person name="Adams J."/>
            <person name="Walker B."/>
            <person name="Young S.K."/>
            <person name="Zeng Q."/>
            <person name="Gargeya S."/>
            <person name="Fitzgerald M."/>
            <person name="Haas B."/>
            <person name="Abouelleil A."/>
            <person name="Alvarado L."/>
            <person name="Arachchi H.M."/>
            <person name="Berlin A.M."/>
            <person name="Chapman S.B."/>
            <person name="Dewar J."/>
            <person name="Goldberg J."/>
            <person name="Griggs A."/>
            <person name="Gujja S."/>
            <person name="Hansen M."/>
            <person name="Howarth C."/>
            <person name="Imamovic A."/>
            <person name="Larimer J."/>
            <person name="McCowan C."/>
            <person name="Murphy C."/>
            <person name="Neiman D."/>
            <person name="Pearson M."/>
            <person name="Priest M."/>
            <person name="Roberts A."/>
            <person name="Saif S."/>
            <person name="Shea T."/>
            <person name="Sisk P."/>
            <person name="Sykes S."/>
            <person name="Wortman J."/>
            <person name="Nusbaum C."/>
            <person name="Birren B."/>
        </authorList>
    </citation>
    <scope>NUCLEOTIDE SEQUENCE [LARGE SCALE GENOMIC DNA]</scope>
    <source>
        <strain evidence="2 3">San Antonio 1</strain>
    </source>
</reference>
<sequence>MTRQHPHGSSENVLEYALLAVNHSRINCVQKNVPFEESYLIKKKKHDHLLDLKFCHLRRGSTPTDSSTSSVGEVSGEVGGGGEDGDAAAASPACQLGNLGGILPSCNRARGRGHSSAYFILRQWCEKLGTGDGPHREANQKRGDNLSDHEDEFNGGRKPSSRYERTNFPTSYVVIGTHQHGNSSTAAPCSYEEMTVEIPNYDVEVDGFYVQIHVDPNEKDIFILSCKELILIRKKKIKKNSPIRGEYLLHNRYMALPSKRKIIKAEWFHKSDHVVSLLTYEHVEASKICSLKFKSVLRLINVEGEAREEVKIVIPDVDIIHRKLRKENLEDIKKDLYKMGKINSSLHLVDAVSGKSGTEQMQTRSLPQYHDNNAERVESFPSHDKVNSPQGEDGQDRHTNMSSADTDGEGKKTSSSHPISSDLAMVSARSRTDLASDHVLMKEKKQLRKNKYKNLVVDYCFGAPSENIPWIETCVFVLLRDGLILIYTPIITSEWYVSYFLMHELNRIRQRGMEKCGGTNGEPFDGQPGDEERSDVQRGDGESLHEEYAEDFLAHYDHFRGVSVRQYRENDVWVSFDRRGKHAGGRTSWRSVGEGSVGEGSVAGTVRGGGRPNDRRAGAAFSYAPYVVNCLRSSTYRSIGLLYCNHLVFIAVSDKFGYVSFVLLNYFLTPHIVIPTPGQSETDSGNTLKRAMNFLSMKKKKQSFFFNIFNLNDNAIFENLTSAGLANLINRDRYDEYYRRVKNGSYEIASLMGKMSQRGAARECTREEEGNHRGGGGVSHVSGDVVQRGVVRGDVAEHGCLGTSLRRDPPNEQRESGANLGQIKIDVIKLTKPRTQKNKKKSLFKERFTKNSDNNEKEKYSHSPGFEYTSDGNITEQYDFFSCYEDEKEILEKQINDEVDLQCHPLSVLYFDSYYTGMSNVKMIVLNKHNLLCFNNEKVVHLHLVWLKFVSAIFSLIHLKNILSAKLIHEMCKNGLYMSTTIFKAPISFYQFDYYAYLLLDHTKRLNHDTFSGIFGGGSSVGGSVGNGTQRDGVHVIGRGETRDTAIQWEGAADNFDCLQSSALYDVQYVLHPVVVQESSNGGSSGSITPQGTDPPSDVYFIFTHYVNLDSQRKEKLFMSRNINFFTSSVYKKLFLIYDCFKFSIVRRKGNPNLSSQGTNRTHFLLREKRKCKPLCPIPRQARLRNFYITTQVMDDDSIDLNTYENMLSLYVNSRCNDYMNSLIKKSFIFYQGKGAPYNVLINRDARATGVTISRSGVHTTGSRKMITHMSSGIVGANYTPRLPYYNDSNYMGELTPRSAALIWDKHGVQNGKEECSYLTQGKFISNGRSATTVKQQLHSVGNQKGSILKGEDTPNAHSTEEIDFLKHIFVILHSNENDEGNDIHRKNPMCEESSPAACKKYNCGVGSITEEVNPEKLINDIKVHVLKGDSKKYDNVPCTMLLKKLIKVKNDYIHVKDYFLKKKKINLDSLPSDVKGKINFLEQVVLVYYFFLDLNFYYENKFEKIKKRIIHSLGVDVIHFVKSHASVQSMSKALIERNTTLVKDIELCYQKHQLIREKFNLLKKKIHLHSLVKQERFPAKWEALNAG</sequence>
<feature type="region of interest" description="Disordered" evidence="1">
    <location>
        <begin position="587"/>
        <end position="611"/>
    </location>
</feature>
<dbReference type="GeneID" id="20038432"/>
<dbReference type="EMBL" id="KI965471">
    <property type="protein sequence ID" value="EUD66524.1"/>
    <property type="molecule type" value="Genomic_DNA"/>
</dbReference>
<feature type="region of interest" description="Disordered" evidence="1">
    <location>
        <begin position="131"/>
        <end position="162"/>
    </location>
</feature>
<evidence type="ECO:0000313" key="2">
    <source>
        <dbReference type="EMBL" id="EUD66524.1"/>
    </source>
</evidence>
<proteinExistence type="predicted"/>
<dbReference type="RefSeq" id="XP_008816972.1">
    <property type="nucleotide sequence ID" value="XM_008818750.1"/>
</dbReference>
<dbReference type="Proteomes" id="UP000030640">
    <property type="component" value="Unassembled WGS sequence"/>
</dbReference>
<feature type="compositionally biased region" description="Low complexity" evidence="1">
    <location>
        <begin position="591"/>
        <end position="602"/>
    </location>
</feature>